<dbReference type="InterPro" id="IPR039426">
    <property type="entry name" value="TonB-dep_rcpt-like"/>
</dbReference>
<dbReference type="PROSITE" id="PS52016">
    <property type="entry name" value="TONB_DEPENDENT_REC_3"/>
    <property type="match status" value="1"/>
</dbReference>
<dbReference type="InterPro" id="IPR008969">
    <property type="entry name" value="CarboxyPept-like_regulatory"/>
</dbReference>
<evidence type="ECO:0000256" key="2">
    <source>
        <dbReference type="PROSITE-ProRule" id="PRU01360"/>
    </source>
</evidence>
<dbReference type="InterPro" id="IPR019734">
    <property type="entry name" value="TPR_rpt"/>
</dbReference>
<dbReference type="Proteomes" id="UP001597319">
    <property type="component" value="Unassembled WGS sequence"/>
</dbReference>
<keyword evidence="1" id="KW-0732">Signal</keyword>
<dbReference type="Pfam" id="PF07715">
    <property type="entry name" value="Plug"/>
    <property type="match status" value="1"/>
</dbReference>
<evidence type="ECO:0000313" key="5">
    <source>
        <dbReference type="Proteomes" id="UP001597319"/>
    </source>
</evidence>
<evidence type="ECO:0000259" key="3">
    <source>
        <dbReference type="Pfam" id="PF07715"/>
    </source>
</evidence>
<accession>A0ABW5LEQ3</accession>
<dbReference type="Gene3D" id="3.40.50.410">
    <property type="entry name" value="von Willebrand factor, type A domain"/>
    <property type="match status" value="1"/>
</dbReference>
<comment type="subcellular location">
    <subcellularLocation>
        <location evidence="2">Cell outer membrane</location>
        <topology evidence="2">Multi-pass membrane protein</topology>
    </subcellularLocation>
</comment>
<feature type="domain" description="TonB-dependent receptor plug" evidence="3">
    <location>
        <begin position="303"/>
        <end position="414"/>
    </location>
</feature>
<dbReference type="SUPFAM" id="SSF49464">
    <property type="entry name" value="Carboxypeptidase regulatory domain-like"/>
    <property type="match status" value="1"/>
</dbReference>
<dbReference type="Gene3D" id="2.170.130.10">
    <property type="entry name" value="TonB-dependent receptor, plug domain"/>
    <property type="match status" value="1"/>
</dbReference>
<dbReference type="PANTHER" id="PTHR30069:SF29">
    <property type="entry name" value="HEMOGLOBIN AND HEMOGLOBIN-HAPTOGLOBIN-BINDING PROTEIN 1-RELATED"/>
    <property type="match status" value="1"/>
</dbReference>
<dbReference type="SUPFAM" id="SSF56935">
    <property type="entry name" value="Porins"/>
    <property type="match status" value="1"/>
</dbReference>
<keyword evidence="2" id="KW-1134">Transmembrane beta strand</keyword>
<dbReference type="RefSeq" id="WP_378290643.1">
    <property type="nucleotide sequence ID" value="NZ_JBHULE010000008.1"/>
</dbReference>
<name>A0ABW5LEQ3_9FLAO</name>
<comment type="caution">
    <text evidence="4">The sequence shown here is derived from an EMBL/GenBank/DDBJ whole genome shotgun (WGS) entry which is preliminary data.</text>
</comment>
<dbReference type="SUPFAM" id="SSF48452">
    <property type="entry name" value="TPR-like"/>
    <property type="match status" value="1"/>
</dbReference>
<evidence type="ECO:0000313" key="4">
    <source>
        <dbReference type="EMBL" id="MFD2562228.1"/>
    </source>
</evidence>
<dbReference type="Gene3D" id="1.25.40.10">
    <property type="entry name" value="Tetratricopeptide repeat domain"/>
    <property type="match status" value="1"/>
</dbReference>
<evidence type="ECO:0000256" key="1">
    <source>
        <dbReference type="ARBA" id="ARBA00022729"/>
    </source>
</evidence>
<organism evidence="4 5">
    <name type="scientific">Aquimarina rubra</name>
    <dbReference type="NCBI Taxonomy" id="1920033"/>
    <lineage>
        <taxon>Bacteria</taxon>
        <taxon>Pseudomonadati</taxon>
        <taxon>Bacteroidota</taxon>
        <taxon>Flavobacteriia</taxon>
        <taxon>Flavobacteriales</taxon>
        <taxon>Flavobacteriaceae</taxon>
        <taxon>Aquimarina</taxon>
    </lineage>
</organism>
<dbReference type="Pfam" id="PF13715">
    <property type="entry name" value="CarbopepD_reg_2"/>
    <property type="match status" value="1"/>
</dbReference>
<protein>
    <submittedName>
        <fullName evidence="4">TonB-dependent receptor plug domain-containing protein</fullName>
    </submittedName>
</protein>
<dbReference type="InterPro" id="IPR037066">
    <property type="entry name" value="Plug_dom_sf"/>
</dbReference>
<dbReference type="SMART" id="SM00028">
    <property type="entry name" value="TPR"/>
    <property type="match status" value="2"/>
</dbReference>
<reference evidence="5" key="1">
    <citation type="journal article" date="2019" name="Int. J. Syst. Evol. Microbiol.">
        <title>The Global Catalogue of Microorganisms (GCM) 10K type strain sequencing project: providing services to taxonomists for standard genome sequencing and annotation.</title>
        <authorList>
            <consortium name="The Broad Institute Genomics Platform"/>
            <consortium name="The Broad Institute Genome Sequencing Center for Infectious Disease"/>
            <person name="Wu L."/>
            <person name="Ma J."/>
        </authorList>
    </citation>
    <scope>NUCLEOTIDE SEQUENCE [LARGE SCALE GENOMIC DNA]</scope>
    <source>
        <strain evidence="5">KCTC 52274</strain>
    </source>
</reference>
<dbReference type="InterPro" id="IPR012910">
    <property type="entry name" value="Plug_dom"/>
</dbReference>
<keyword evidence="2" id="KW-0472">Membrane</keyword>
<keyword evidence="2" id="KW-0998">Cell outer membrane</keyword>
<keyword evidence="4" id="KW-0675">Receptor</keyword>
<dbReference type="SUPFAM" id="SSF53300">
    <property type="entry name" value="vWA-like"/>
    <property type="match status" value="1"/>
</dbReference>
<dbReference type="InterPro" id="IPR011990">
    <property type="entry name" value="TPR-like_helical_dom_sf"/>
</dbReference>
<gene>
    <name evidence="4" type="ORF">ACFSR1_06065</name>
</gene>
<dbReference type="PANTHER" id="PTHR30069">
    <property type="entry name" value="TONB-DEPENDENT OUTER MEMBRANE RECEPTOR"/>
    <property type="match status" value="1"/>
</dbReference>
<keyword evidence="2" id="KW-0813">Transport</keyword>
<dbReference type="EMBL" id="JBHULE010000008">
    <property type="protein sequence ID" value="MFD2562228.1"/>
    <property type="molecule type" value="Genomic_DNA"/>
</dbReference>
<dbReference type="InterPro" id="IPR036465">
    <property type="entry name" value="vWFA_dom_sf"/>
</dbReference>
<keyword evidence="2" id="KW-0812">Transmembrane</keyword>
<proteinExistence type="inferred from homology"/>
<comment type="similarity">
    <text evidence="2">Belongs to the TonB-dependent receptor family.</text>
</comment>
<sequence>MGRSKILIVSILCVFFFLNSSFNEFSSEEDIIIYWDASFSQKDKNFNKEFQFLDAYFNNQTNIKVSLIVFNTEIISEDIFTIRSSHWNDLKNKLENITYDGESDFSLINTKVDSKLLFLFTDGNSNFGEVKTNLYSPRIITVSSQESINKKELHELAYYNRGYYVNLLENDISTYIKAIKNQETPTKLEFITRKKAERDMSFIEGVITDGEKGLPNVNILLKGKNKGTITDKFGNYQIAAKSGDILVFSAINMKRTEVEVGDENIIDINLTEKLNQLEPTVIKAKGGGIDSEIIKVGDKLIKKRSLGYSVSSITSDDISDINRGLGEAMAGEFAGVQMGVHNDPGLMIIRGFSSFQLTNHPAFFIDGVPLPVSGVESYQKENYDFIDPNMIKDITVLRGIAATNLYGKLGVNGVVLITTKHGSLKFKEAKKSNEPKIDYDIYEGPLELTKTEPTKFIKSLQIFSEIAAAYSYYLDQRKDNKKNVTFFLESAEYFFLKGEKSIGLRILSNLSELFPEDTSVLKILAFHLEKYEMFEKAQHIYNRIIEVSPTISQTYLNLANSYFEDKKYQKSVDLFTKISSQKINKVNSFNGLQNQINNDFKNLLSNRTVGWKLNKIRRKYFNLPKYDLRIVTEWSHPQTEFEMQYINPKKQYFVLSHTPEKHKRVMDRELLEGFTSEEYILADAEKGRWFLSLKPTLGYNSDLKYPKFLKIKIYTDFGREQEKLQTHIINLDRVSEDKIFAYFTID</sequence>
<keyword evidence="5" id="KW-1185">Reference proteome</keyword>